<keyword evidence="1" id="KW-1133">Transmembrane helix</keyword>
<sequence>MKQSKIKLIGTAAIYLILMLGIAWFSAMKNEESIKDKSKIAFLTAIKQEKELFIPQVIINFNPSSTNRIPVEEKIDWSAQFYLAMEDSCRHRFDSIFREEMKKQGLNLNTSICYTHNGKTISTMKKNADGGIKIIHEKTYRKNNKKENDITLRAYVYLPLYVLIGQPALYTMILFTLLAVAMYIYTRNREKKQITTTSSPLEAATRTTDNARWIIISKEVWWDEKNHIIKKGETSMILTGESLKFFKLFLENKSFFLSYKTIYESYGLKDEAPEFKDRIYQSIKLLRKDLIGFGITIRSVRGRGYELIFQ</sequence>
<organism evidence="2 3">
    <name type="scientific">Phocaeicola coprophilus</name>
    <dbReference type="NCBI Taxonomy" id="387090"/>
    <lineage>
        <taxon>Bacteria</taxon>
        <taxon>Pseudomonadati</taxon>
        <taxon>Bacteroidota</taxon>
        <taxon>Bacteroidia</taxon>
        <taxon>Bacteroidales</taxon>
        <taxon>Bacteroidaceae</taxon>
        <taxon>Phocaeicola</taxon>
    </lineage>
</organism>
<feature type="transmembrane region" description="Helical" evidence="1">
    <location>
        <begin position="6"/>
        <end position="27"/>
    </location>
</feature>
<dbReference type="SUPFAM" id="SSF46894">
    <property type="entry name" value="C-terminal effector domain of the bipartite response regulators"/>
    <property type="match status" value="1"/>
</dbReference>
<keyword evidence="1" id="KW-0472">Membrane</keyword>
<dbReference type="Gene3D" id="1.10.10.10">
    <property type="entry name" value="Winged helix-like DNA-binding domain superfamily/Winged helix DNA-binding domain"/>
    <property type="match status" value="1"/>
</dbReference>
<comment type="caution">
    <text evidence="2">The sequence shown here is derived from an EMBL/GenBank/DDBJ whole genome shotgun (WGS) entry which is preliminary data.</text>
</comment>
<name>A0A413T092_9BACT</name>
<dbReference type="InterPro" id="IPR016032">
    <property type="entry name" value="Sig_transdc_resp-reg_C-effctor"/>
</dbReference>
<proteinExistence type="predicted"/>
<dbReference type="EMBL" id="QSFT01000013">
    <property type="protein sequence ID" value="RHA75902.1"/>
    <property type="molecule type" value="Genomic_DNA"/>
</dbReference>
<dbReference type="Proteomes" id="UP000283855">
    <property type="component" value="Unassembled WGS sequence"/>
</dbReference>
<dbReference type="AlphaFoldDB" id="A0A413T092"/>
<gene>
    <name evidence="2" type="ORF">DW921_07615</name>
</gene>
<reference evidence="2 3" key="1">
    <citation type="submission" date="2018-08" db="EMBL/GenBank/DDBJ databases">
        <title>A genome reference for cultivated species of the human gut microbiota.</title>
        <authorList>
            <person name="Zou Y."/>
            <person name="Xue W."/>
            <person name="Luo G."/>
        </authorList>
    </citation>
    <scope>NUCLEOTIDE SEQUENCE [LARGE SCALE GENOMIC DNA]</scope>
    <source>
        <strain evidence="2 3">AM42-38</strain>
    </source>
</reference>
<protein>
    <submittedName>
        <fullName evidence="2">Uncharacterized protein</fullName>
    </submittedName>
</protein>
<evidence type="ECO:0000313" key="2">
    <source>
        <dbReference type="EMBL" id="RHA75902.1"/>
    </source>
</evidence>
<dbReference type="GO" id="GO:0006355">
    <property type="term" value="P:regulation of DNA-templated transcription"/>
    <property type="evidence" value="ECO:0007669"/>
    <property type="project" value="InterPro"/>
</dbReference>
<dbReference type="InterPro" id="IPR036388">
    <property type="entry name" value="WH-like_DNA-bd_sf"/>
</dbReference>
<feature type="transmembrane region" description="Helical" evidence="1">
    <location>
        <begin position="155"/>
        <end position="185"/>
    </location>
</feature>
<accession>A0A413T092</accession>
<evidence type="ECO:0000313" key="3">
    <source>
        <dbReference type="Proteomes" id="UP000283855"/>
    </source>
</evidence>
<evidence type="ECO:0000256" key="1">
    <source>
        <dbReference type="SAM" id="Phobius"/>
    </source>
</evidence>
<dbReference type="RefSeq" id="WP_118400379.1">
    <property type="nucleotide sequence ID" value="NZ_CABJGD010000013.1"/>
</dbReference>
<dbReference type="GO" id="GO:0003677">
    <property type="term" value="F:DNA binding"/>
    <property type="evidence" value="ECO:0007669"/>
    <property type="project" value="InterPro"/>
</dbReference>
<keyword evidence="1" id="KW-0812">Transmembrane</keyword>